<evidence type="ECO:0000256" key="3">
    <source>
        <dbReference type="ARBA" id="ARBA00022737"/>
    </source>
</evidence>
<evidence type="ECO:0000256" key="6">
    <source>
        <dbReference type="ARBA" id="ARBA00023015"/>
    </source>
</evidence>
<keyword evidence="13" id="KW-1185">Reference proteome</keyword>
<keyword evidence="4" id="KW-0863">Zinc-finger</keyword>
<keyword evidence="8" id="KW-0539">Nucleus</keyword>
<dbReference type="eggNOG" id="KOG1721">
    <property type="taxonomic scope" value="Eukaryota"/>
</dbReference>
<feature type="domain" description="C2H2-type" evidence="11">
    <location>
        <begin position="519"/>
        <end position="546"/>
    </location>
</feature>
<feature type="domain" description="C2H2-type" evidence="11">
    <location>
        <begin position="393"/>
        <end position="418"/>
    </location>
</feature>
<keyword evidence="6" id="KW-0805">Transcription regulation</keyword>
<feature type="compositionally biased region" description="Low complexity" evidence="9">
    <location>
        <begin position="879"/>
        <end position="905"/>
    </location>
</feature>
<name>T1HD21_RHOPR</name>
<dbReference type="FunFam" id="3.30.160.60:FF:000062">
    <property type="entry name" value="RB-associated KRAB zinc finger protein-like"/>
    <property type="match status" value="1"/>
</dbReference>
<dbReference type="Gene3D" id="3.30.160.60">
    <property type="entry name" value="Classic Zinc Finger"/>
    <property type="match status" value="7"/>
</dbReference>
<accession>T1HD21</accession>
<keyword evidence="2" id="KW-0479">Metal-binding</keyword>
<dbReference type="AlphaFoldDB" id="T1HD21"/>
<protein>
    <recommendedName>
        <fullName evidence="11">C2H2-type domain-containing protein</fullName>
    </recommendedName>
</protein>
<dbReference type="PANTHER" id="PTHR24390">
    <property type="entry name" value="ZINC FINGER PROTEIN"/>
    <property type="match status" value="1"/>
</dbReference>
<evidence type="ECO:0000256" key="1">
    <source>
        <dbReference type="ARBA" id="ARBA00004123"/>
    </source>
</evidence>
<feature type="region of interest" description="Disordered" evidence="9">
    <location>
        <begin position="879"/>
        <end position="907"/>
    </location>
</feature>
<dbReference type="VEuPathDB" id="VectorBase:RPRC001936"/>
<reference evidence="12" key="1">
    <citation type="submission" date="2015-05" db="UniProtKB">
        <authorList>
            <consortium name="EnsemblMetazoa"/>
        </authorList>
    </citation>
    <scope>IDENTIFICATION</scope>
</reference>
<evidence type="ECO:0000256" key="5">
    <source>
        <dbReference type="ARBA" id="ARBA00022833"/>
    </source>
</evidence>
<dbReference type="GO" id="GO:0008270">
    <property type="term" value="F:zinc ion binding"/>
    <property type="evidence" value="ECO:0007669"/>
    <property type="project" value="UniProtKB-KW"/>
</dbReference>
<feature type="region of interest" description="Disordered" evidence="9">
    <location>
        <begin position="263"/>
        <end position="284"/>
    </location>
</feature>
<evidence type="ECO:0000313" key="13">
    <source>
        <dbReference type="Proteomes" id="UP000015103"/>
    </source>
</evidence>
<dbReference type="PROSITE" id="PS50157">
    <property type="entry name" value="ZINC_FINGER_C2H2_2"/>
    <property type="match status" value="6"/>
</dbReference>
<comment type="subcellular location">
    <subcellularLocation>
        <location evidence="1">Nucleus</location>
    </subcellularLocation>
</comment>
<sequence>MAGQNLRILAYIVFCSALPTPGHCFSTETSIQAIREFRWEGCFIEERMTLPMVTCPLCCRPGFSSSDSLCTALVDVTTRKLSCPICNHEVLGLDKFTIHLFSHSISRFGSLKGKDTAKINQIERNKTSFENNTSNTVSATEQQTKYYCAEKLQNNSNEEPNQILEKQDSWTCNNFPVKCTKSVLNDASLIYLRTDNGQIFALSHENLGTNLKNVTINTQNYITSTNITTSTLQTNLIGNVQKRKYCQTFDKDISVTNCKGLDSEDSPETYPNVESVPSCPSTPSISSETEKFAVCSNTAEREFESCRDLLTKGDFTTNVDDLNDLDSIDTNVAHKNTEVQNALDNLETEDKAKESSTCELCSYVFPNKTILAMHNQLIHKKVETEMESKRKLLLCNLCPRTFSLRSSLMIHRRVAHAGGFGSSENAATSKQLTQSLSCQVCGKLFSKDVHLSQHMKVHEEKQWQCNICEKAFTTKYFLKKHRRLHTGEMPYRCKTCSKSFTFQQTYRKHLLYHSNDKPYCCAQCGRLFKELSTLHNHERIHSGEKPFTCETCGKAFRQRVSYLVHRRIHTGAMPYKCTACNKSFRYKAAEMNVSKNSSKEMKNNEESIMLESKITSNEVNQSSAPSPPVVAVSEVGSSTATQENILQETNKSSVKTSTEMPKIKMDKPQIYLLVKGPNGETYYQPLIFSQNLITPITQSSTEKKHDPVPSKYRKFSENSFENRIPNVDSTKKNQSNKTVFKNISGFSTLDNNTKAKNEVSLGENNIKESNKESTSFEQKYFSQKDAEKCKSVQQNAEMALVQVTNKNNDITSEMINGSSIMSELFENLYVNNASNNNLTIGNETNEISSYNRINSDSNSDTIMDSTDLFSLMLSPTLSSPSDKFGQLSLSPNSSKNNSMNLENNNECLPSFSNNSNIHNDSVNVSQDPFFENITDDTLKELLFGGVK</sequence>
<dbReference type="InterPro" id="IPR036236">
    <property type="entry name" value="Znf_C2H2_sf"/>
</dbReference>
<dbReference type="InParanoid" id="T1HD21"/>
<feature type="domain" description="C2H2-type" evidence="11">
    <location>
        <begin position="491"/>
        <end position="518"/>
    </location>
</feature>
<feature type="signal peptide" evidence="10">
    <location>
        <begin position="1"/>
        <end position="24"/>
    </location>
</feature>
<dbReference type="Proteomes" id="UP000015103">
    <property type="component" value="Unassembled WGS sequence"/>
</dbReference>
<keyword evidence="3" id="KW-0677">Repeat</keyword>
<dbReference type="GO" id="GO:0006357">
    <property type="term" value="P:regulation of transcription by RNA polymerase II"/>
    <property type="evidence" value="ECO:0007669"/>
    <property type="project" value="TreeGrafter"/>
</dbReference>
<feature type="domain" description="C2H2-type" evidence="11">
    <location>
        <begin position="463"/>
        <end position="490"/>
    </location>
</feature>
<evidence type="ECO:0000256" key="4">
    <source>
        <dbReference type="ARBA" id="ARBA00022771"/>
    </source>
</evidence>
<evidence type="ECO:0000256" key="8">
    <source>
        <dbReference type="ARBA" id="ARBA00023242"/>
    </source>
</evidence>
<proteinExistence type="predicted"/>
<evidence type="ECO:0000259" key="11">
    <source>
        <dbReference type="PROSITE" id="PS50157"/>
    </source>
</evidence>
<dbReference type="Pfam" id="PF00096">
    <property type="entry name" value="zf-C2H2"/>
    <property type="match status" value="4"/>
</dbReference>
<evidence type="ECO:0000256" key="10">
    <source>
        <dbReference type="SAM" id="SignalP"/>
    </source>
</evidence>
<dbReference type="HOGENOM" id="CLU_310646_0_0_1"/>
<keyword evidence="10" id="KW-0732">Signal</keyword>
<dbReference type="FunFam" id="3.30.160.60:FF:001573">
    <property type="entry name" value="Zinc finger protein 407"/>
    <property type="match status" value="1"/>
</dbReference>
<organism evidence="12 13">
    <name type="scientific">Rhodnius prolixus</name>
    <name type="common">Triatomid bug</name>
    <dbReference type="NCBI Taxonomy" id="13249"/>
    <lineage>
        <taxon>Eukaryota</taxon>
        <taxon>Metazoa</taxon>
        <taxon>Ecdysozoa</taxon>
        <taxon>Arthropoda</taxon>
        <taxon>Hexapoda</taxon>
        <taxon>Insecta</taxon>
        <taxon>Pterygota</taxon>
        <taxon>Neoptera</taxon>
        <taxon>Paraneoptera</taxon>
        <taxon>Hemiptera</taxon>
        <taxon>Heteroptera</taxon>
        <taxon>Panheteroptera</taxon>
        <taxon>Cimicomorpha</taxon>
        <taxon>Reduviidae</taxon>
        <taxon>Triatominae</taxon>
        <taxon>Rhodnius</taxon>
    </lineage>
</organism>
<dbReference type="SMART" id="SM00355">
    <property type="entry name" value="ZnF_C2H2"/>
    <property type="match status" value="8"/>
</dbReference>
<keyword evidence="5" id="KW-0862">Zinc</keyword>
<evidence type="ECO:0000256" key="9">
    <source>
        <dbReference type="SAM" id="MobiDB-lite"/>
    </source>
</evidence>
<dbReference type="PANTHER" id="PTHR24390:SF226">
    <property type="entry name" value="GH10523P-RELATED"/>
    <property type="match status" value="1"/>
</dbReference>
<dbReference type="STRING" id="13249.T1HD21"/>
<dbReference type="FunFam" id="3.30.160.60:FF:001253">
    <property type="entry name" value="Zinc finger protein 408"/>
    <property type="match status" value="1"/>
</dbReference>
<dbReference type="PROSITE" id="PS00028">
    <property type="entry name" value="ZINC_FINGER_C2H2_1"/>
    <property type="match status" value="7"/>
</dbReference>
<dbReference type="InterPro" id="IPR013087">
    <property type="entry name" value="Znf_C2H2_type"/>
</dbReference>
<feature type="region of interest" description="Disordered" evidence="9">
    <location>
        <begin position="640"/>
        <end position="659"/>
    </location>
</feature>
<feature type="domain" description="C2H2-type" evidence="11">
    <location>
        <begin position="547"/>
        <end position="574"/>
    </location>
</feature>
<evidence type="ECO:0000256" key="2">
    <source>
        <dbReference type="ARBA" id="ARBA00022723"/>
    </source>
</evidence>
<dbReference type="GO" id="GO:0000978">
    <property type="term" value="F:RNA polymerase II cis-regulatory region sequence-specific DNA binding"/>
    <property type="evidence" value="ECO:0007669"/>
    <property type="project" value="TreeGrafter"/>
</dbReference>
<feature type="domain" description="C2H2-type" evidence="11">
    <location>
        <begin position="436"/>
        <end position="463"/>
    </location>
</feature>
<keyword evidence="7" id="KW-0804">Transcription</keyword>
<dbReference type="EMBL" id="ACPB03015372">
    <property type="status" value="NOT_ANNOTATED_CDS"/>
    <property type="molecule type" value="Genomic_DNA"/>
</dbReference>
<dbReference type="GO" id="GO:0003700">
    <property type="term" value="F:DNA-binding transcription factor activity"/>
    <property type="evidence" value="ECO:0007669"/>
    <property type="project" value="TreeGrafter"/>
</dbReference>
<dbReference type="EnsemblMetazoa" id="RPRC001936-RA">
    <property type="protein sequence ID" value="RPRC001936-PA"/>
    <property type="gene ID" value="RPRC001936"/>
</dbReference>
<feature type="chain" id="PRO_5044277878" description="C2H2-type domain-containing protein" evidence="10">
    <location>
        <begin position="25"/>
        <end position="947"/>
    </location>
</feature>
<dbReference type="SUPFAM" id="SSF57667">
    <property type="entry name" value="beta-beta-alpha zinc fingers"/>
    <property type="match status" value="4"/>
</dbReference>
<dbReference type="GO" id="GO:0005634">
    <property type="term" value="C:nucleus"/>
    <property type="evidence" value="ECO:0007669"/>
    <property type="project" value="UniProtKB-SubCell"/>
</dbReference>
<evidence type="ECO:0000256" key="7">
    <source>
        <dbReference type="ARBA" id="ARBA00023163"/>
    </source>
</evidence>
<evidence type="ECO:0000313" key="12">
    <source>
        <dbReference type="EnsemblMetazoa" id="RPRC001936-PA"/>
    </source>
</evidence>